<sequence length="134" mass="14643">PGTGLIPLMFLLCLSPAVASGRAQVQQEPFLETTEGTGVRINCSHPSKQLGYYIHFYRQLPGRGPEFLALITRGSKDVPAIAGQLRVSEDGRWSSLWLVRPGRGDAAVYYCALGWFSSCLYSSLPKAAELPLPF</sequence>
<evidence type="ECO:0000256" key="5">
    <source>
        <dbReference type="ARBA" id="ARBA00023319"/>
    </source>
</evidence>
<dbReference type="InterPro" id="IPR051006">
    <property type="entry name" value="TCR_variable_domain"/>
</dbReference>
<dbReference type="InterPro" id="IPR036179">
    <property type="entry name" value="Ig-like_dom_sf"/>
</dbReference>
<protein>
    <recommendedName>
        <fullName evidence="10">TVAZ2 protein</fullName>
    </recommendedName>
</protein>
<evidence type="ECO:0000256" key="4">
    <source>
        <dbReference type="ARBA" id="ARBA00023170"/>
    </source>
</evidence>
<name>A0A8C3P027_9PASS</name>
<evidence type="ECO:0000256" key="2">
    <source>
        <dbReference type="ARBA" id="ARBA00022859"/>
    </source>
</evidence>
<keyword evidence="6" id="KW-1279">T cell receptor</keyword>
<evidence type="ECO:0000256" key="1">
    <source>
        <dbReference type="ARBA" id="ARBA00022729"/>
    </source>
</evidence>
<keyword evidence="2" id="KW-0391">Immunity</keyword>
<dbReference type="PANTHER" id="PTHR19343:SF15">
    <property type="entry name" value="IMMUNOGLOBULIN V-SET DOMAIN-CONTAINING PROTEIN"/>
    <property type="match status" value="1"/>
</dbReference>
<evidence type="ECO:0008006" key="10">
    <source>
        <dbReference type="Google" id="ProtNLM"/>
    </source>
</evidence>
<dbReference type="GO" id="GO:0002250">
    <property type="term" value="P:adaptive immune response"/>
    <property type="evidence" value="ECO:0007669"/>
    <property type="project" value="UniProtKB-KW"/>
</dbReference>
<evidence type="ECO:0000313" key="9">
    <source>
        <dbReference type="Proteomes" id="UP000694396"/>
    </source>
</evidence>
<reference evidence="8" key="2">
    <citation type="submission" date="2025-09" db="UniProtKB">
        <authorList>
            <consortium name="Ensembl"/>
        </authorList>
    </citation>
    <scope>IDENTIFICATION</scope>
</reference>
<keyword evidence="4" id="KW-0675">Receptor</keyword>
<evidence type="ECO:0000256" key="3">
    <source>
        <dbReference type="ARBA" id="ARBA00023130"/>
    </source>
</evidence>
<dbReference type="Ensembl" id="ENSCRFT00000005686.1">
    <property type="protein sequence ID" value="ENSCRFP00000005475.1"/>
    <property type="gene ID" value="ENSCRFG00000004416.1"/>
</dbReference>
<dbReference type="GO" id="GO:0042605">
    <property type="term" value="F:peptide antigen binding"/>
    <property type="evidence" value="ECO:0007669"/>
    <property type="project" value="TreeGrafter"/>
</dbReference>
<evidence type="ECO:0000256" key="6">
    <source>
        <dbReference type="ARBA" id="ARBA00043266"/>
    </source>
</evidence>
<keyword evidence="5" id="KW-0393">Immunoglobulin domain</keyword>
<dbReference type="Gene3D" id="2.60.40.10">
    <property type="entry name" value="Immunoglobulins"/>
    <property type="match status" value="1"/>
</dbReference>
<dbReference type="GO" id="GO:0042101">
    <property type="term" value="C:T cell receptor complex"/>
    <property type="evidence" value="ECO:0007669"/>
    <property type="project" value="UniProtKB-KW"/>
</dbReference>
<dbReference type="PANTHER" id="PTHR19343">
    <property type="entry name" value="T CELL RECEPTOR ALPHA VARIABLE 1-2"/>
    <property type="match status" value="1"/>
</dbReference>
<evidence type="ECO:0000256" key="7">
    <source>
        <dbReference type="SAM" id="SignalP"/>
    </source>
</evidence>
<feature type="chain" id="PRO_5034615080" description="TVAZ2 protein" evidence="7">
    <location>
        <begin position="20"/>
        <end position="134"/>
    </location>
</feature>
<proteinExistence type="predicted"/>
<dbReference type="AlphaFoldDB" id="A0A8C3P027"/>
<keyword evidence="1 7" id="KW-0732">Signal</keyword>
<dbReference type="Proteomes" id="UP000694396">
    <property type="component" value="Unplaced"/>
</dbReference>
<keyword evidence="3" id="KW-1064">Adaptive immunity</keyword>
<reference evidence="8" key="1">
    <citation type="submission" date="2025-08" db="UniProtKB">
        <authorList>
            <consortium name="Ensembl"/>
        </authorList>
    </citation>
    <scope>IDENTIFICATION</scope>
</reference>
<feature type="signal peptide" evidence="7">
    <location>
        <begin position="1"/>
        <end position="19"/>
    </location>
</feature>
<accession>A0A8C3P027</accession>
<evidence type="ECO:0000313" key="8">
    <source>
        <dbReference type="Ensembl" id="ENSCRFP00000005475.1"/>
    </source>
</evidence>
<organism evidence="8 9">
    <name type="scientific">Cyanoderma ruficeps</name>
    <name type="common">rufous-capped babbler</name>
    <dbReference type="NCBI Taxonomy" id="181631"/>
    <lineage>
        <taxon>Eukaryota</taxon>
        <taxon>Metazoa</taxon>
        <taxon>Chordata</taxon>
        <taxon>Craniata</taxon>
        <taxon>Vertebrata</taxon>
        <taxon>Euteleostomi</taxon>
        <taxon>Archelosauria</taxon>
        <taxon>Archosauria</taxon>
        <taxon>Dinosauria</taxon>
        <taxon>Saurischia</taxon>
        <taxon>Theropoda</taxon>
        <taxon>Coelurosauria</taxon>
        <taxon>Aves</taxon>
        <taxon>Neognathae</taxon>
        <taxon>Neoaves</taxon>
        <taxon>Telluraves</taxon>
        <taxon>Australaves</taxon>
        <taxon>Passeriformes</taxon>
        <taxon>Sylvioidea</taxon>
        <taxon>Timaliidae</taxon>
        <taxon>Cyanoderma</taxon>
    </lineage>
</organism>
<dbReference type="SUPFAM" id="SSF48726">
    <property type="entry name" value="Immunoglobulin"/>
    <property type="match status" value="1"/>
</dbReference>
<keyword evidence="9" id="KW-1185">Reference proteome</keyword>
<dbReference type="InterPro" id="IPR013783">
    <property type="entry name" value="Ig-like_fold"/>
</dbReference>